<feature type="chain" id="PRO_5040902503" evidence="2">
    <location>
        <begin position="24"/>
        <end position="166"/>
    </location>
</feature>
<dbReference type="Gene3D" id="1.10.238.10">
    <property type="entry name" value="EF-hand"/>
    <property type="match status" value="2"/>
</dbReference>
<sequence>MKLVRIMLLACSAAVALPAMAMAADQAQSDNQPPMYSRNGEHWRPEGARHEMKRMTKEEFQAKAAEAYKDADTNKDGKVTLDEFRAHVKREQERREAEREAAIFKSMDTNNDGYVTAEEFKAGADRMYERMEQHRGKWEARRGEHKGKKAHTAPAQTAPAQTPPAK</sequence>
<evidence type="ECO:0000259" key="3">
    <source>
        <dbReference type="PROSITE" id="PS50222"/>
    </source>
</evidence>
<reference evidence="4" key="1">
    <citation type="submission" date="2022-08" db="EMBL/GenBank/DDBJ databases">
        <authorList>
            <person name="Vandamme P."/>
            <person name="Hettiarachchi A."/>
            <person name="Peeters C."/>
            <person name="Cnockaert M."/>
            <person name="Carlier A."/>
        </authorList>
    </citation>
    <scope>NUCLEOTIDE SEQUENCE</scope>
    <source>
        <strain evidence="4">LMG 31809</strain>
    </source>
</reference>
<feature type="domain" description="EF-hand" evidence="3">
    <location>
        <begin position="95"/>
        <end position="130"/>
    </location>
</feature>
<feature type="region of interest" description="Disordered" evidence="1">
    <location>
        <begin position="132"/>
        <end position="166"/>
    </location>
</feature>
<feature type="compositionally biased region" description="Basic and acidic residues" evidence="1">
    <location>
        <begin position="132"/>
        <end position="142"/>
    </location>
</feature>
<feature type="domain" description="EF-hand" evidence="3">
    <location>
        <begin position="59"/>
        <end position="94"/>
    </location>
</feature>
<keyword evidence="2" id="KW-0732">Signal</keyword>
<dbReference type="GO" id="GO:0005509">
    <property type="term" value="F:calcium ion binding"/>
    <property type="evidence" value="ECO:0007669"/>
    <property type="project" value="InterPro"/>
</dbReference>
<feature type="signal peptide" evidence="2">
    <location>
        <begin position="1"/>
        <end position="23"/>
    </location>
</feature>
<organism evidence="4 5">
    <name type="scientific">Govanella unica</name>
    <dbReference type="NCBI Taxonomy" id="2975056"/>
    <lineage>
        <taxon>Bacteria</taxon>
        <taxon>Pseudomonadati</taxon>
        <taxon>Pseudomonadota</taxon>
        <taxon>Alphaproteobacteria</taxon>
        <taxon>Emcibacterales</taxon>
        <taxon>Govanellaceae</taxon>
        <taxon>Govanella</taxon>
    </lineage>
</organism>
<evidence type="ECO:0000256" key="1">
    <source>
        <dbReference type="SAM" id="MobiDB-lite"/>
    </source>
</evidence>
<dbReference type="SMART" id="SM00054">
    <property type="entry name" value="EFh"/>
    <property type="match status" value="2"/>
</dbReference>
<comment type="caution">
    <text evidence="4">The sequence shown here is derived from an EMBL/GenBank/DDBJ whole genome shotgun (WGS) entry which is preliminary data.</text>
</comment>
<dbReference type="SUPFAM" id="SSF47473">
    <property type="entry name" value="EF-hand"/>
    <property type="match status" value="1"/>
</dbReference>
<proteinExistence type="predicted"/>
<dbReference type="CDD" id="cd00051">
    <property type="entry name" value="EFh"/>
    <property type="match status" value="1"/>
</dbReference>
<name>A0A9X3Z7N8_9PROT</name>
<dbReference type="InterPro" id="IPR002048">
    <property type="entry name" value="EF_hand_dom"/>
</dbReference>
<gene>
    <name evidence="4" type="ORF">NYP16_09850</name>
</gene>
<dbReference type="AlphaFoldDB" id="A0A9X3Z7N8"/>
<evidence type="ECO:0000313" key="4">
    <source>
        <dbReference type="EMBL" id="MDA5194253.1"/>
    </source>
</evidence>
<dbReference type="PROSITE" id="PS50222">
    <property type="entry name" value="EF_HAND_2"/>
    <property type="match status" value="2"/>
</dbReference>
<dbReference type="Pfam" id="PF13499">
    <property type="entry name" value="EF-hand_7"/>
    <property type="match status" value="1"/>
</dbReference>
<evidence type="ECO:0000313" key="5">
    <source>
        <dbReference type="Proteomes" id="UP001141619"/>
    </source>
</evidence>
<protein>
    <submittedName>
        <fullName evidence="4">EF-hand domain-containing protein</fullName>
    </submittedName>
</protein>
<dbReference type="RefSeq" id="WP_274943957.1">
    <property type="nucleotide sequence ID" value="NZ_JANWOI010000003.1"/>
</dbReference>
<accession>A0A9X3Z7N8</accession>
<dbReference type="Proteomes" id="UP001141619">
    <property type="component" value="Unassembled WGS sequence"/>
</dbReference>
<dbReference type="InterPro" id="IPR018247">
    <property type="entry name" value="EF_Hand_1_Ca_BS"/>
</dbReference>
<reference evidence="4" key="2">
    <citation type="journal article" date="2023" name="Syst. Appl. Microbiol.">
        <title>Govania unica gen. nov., sp. nov., a rare biosphere bacterium that represents a novel family in the class Alphaproteobacteria.</title>
        <authorList>
            <person name="Vandamme P."/>
            <person name="Peeters C."/>
            <person name="Hettiarachchi A."/>
            <person name="Cnockaert M."/>
            <person name="Carlier A."/>
        </authorList>
    </citation>
    <scope>NUCLEOTIDE SEQUENCE</scope>
    <source>
        <strain evidence="4">LMG 31809</strain>
    </source>
</reference>
<dbReference type="PROSITE" id="PS00018">
    <property type="entry name" value="EF_HAND_1"/>
    <property type="match status" value="2"/>
</dbReference>
<dbReference type="EMBL" id="JANWOI010000003">
    <property type="protein sequence ID" value="MDA5194253.1"/>
    <property type="molecule type" value="Genomic_DNA"/>
</dbReference>
<evidence type="ECO:0000256" key="2">
    <source>
        <dbReference type="SAM" id="SignalP"/>
    </source>
</evidence>
<dbReference type="InterPro" id="IPR011992">
    <property type="entry name" value="EF-hand-dom_pair"/>
</dbReference>
<keyword evidence="5" id="KW-1185">Reference proteome</keyword>